<dbReference type="GO" id="GO:0003677">
    <property type="term" value="F:DNA binding"/>
    <property type="evidence" value="ECO:0007669"/>
    <property type="project" value="UniProtKB-KW"/>
</dbReference>
<organism evidence="5 8">
    <name type="scientific">Lactobacillus selangorensis</name>
    <dbReference type="NCBI Taxonomy" id="81857"/>
    <lineage>
        <taxon>Bacteria</taxon>
        <taxon>Bacillati</taxon>
        <taxon>Bacillota</taxon>
        <taxon>Bacilli</taxon>
        <taxon>Lactobacillales</taxon>
        <taxon>Lactobacillaceae</taxon>
        <taxon>Lactobacillus</taxon>
    </lineage>
</organism>
<comment type="caution">
    <text evidence="5">The sequence shown here is derived from an EMBL/GenBank/DDBJ whole genome shotgun (WGS) entry which is preliminary data.</text>
</comment>
<reference evidence="7 8" key="1">
    <citation type="journal article" date="2015" name="Genome Announc.">
        <title>Expanding the biotechnology potential of lactobacilli through comparative genomics of 213 strains and associated genera.</title>
        <authorList>
            <person name="Sun Z."/>
            <person name="Harris H.M."/>
            <person name="McCann A."/>
            <person name="Guo C."/>
            <person name="Argimon S."/>
            <person name="Zhang W."/>
            <person name="Yang X."/>
            <person name="Jeffery I.B."/>
            <person name="Cooney J.C."/>
            <person name="Kagawa T.F."/>
            <person name="Liu W."/>
            <person name="Song Y."/>
            <person name="Salvetti E."/>
            <person name="Wrobel A."/>
            <person name="Rasinkangas P."/>
            <person name="Parkhill J."/>
            <person name="Rea M.C."/>
            <person name="O'Sullivan O."/>
            <person name="Ritari J."/>
            <person name="Douillard F.P."/>
            <person name="Paul Ross R."/>
            <person name="Yang R."/>
            <person name="Briner A.E."/>
            <person name="Felis G.E."/>
            <person name="de Vos W.M."/>
            <person name="Barrangou R."/>
            <person name="Klaenhammer T.R."/>
            <person name="Caufield P.W."/>
            <person name="Cui Y."/>
            <person name="Zhang H."/>
            <person name="O'Toole P.W."/>
        </authorList>
    </citation>
    <scope>NUCLEOTIDE SEQUENCE [LARGE SCALE GENOMIC DNA]</scope>
    <source>
        <strain evidence="5 8">ATCC BAA-66</strain>
        <strain evidence="6 7">DSM 13344</strain>
    </source>
</reference>
<dbReference type="SUPFAM" id="SSF46785">
    <property type="entry name" value="Winged helix' DNA-binding domain"/>
    <property type="match status" value="1"/>
</dbReference>
<sequence length="129" mass="14863">MTKMEVAHLAMLTEKQTTVDFKLCPRFEKTFTMLGKKWNGLIIDVLLENGTLRFKDLTKMVPKCSDRVLVERLKELEADGIVERMTHEDSALIEYQLTTKGESLRNVIDEIHSWSDTWQDGVESCVDAQ</sequence>
<dbReference type="PROSITE" id="PS51118">
    <property type="entry name" value="HTH_HXLR"/>
    <property type="match status" value="1"/>
</dbReference>
<name>A0A0R2FQ03_9LACO</name>
<protein>
    <submittedName>
        <fullName evidence="5">MarR family transcriptional regulator</fullName>
    </submittedName>
</protein>
<feature type="domain" description="HTH hxlR-type" evidence="4">
    <location>
        <begin position="24"/>
        <end position="123"/>
    </location>
</feature>
<dbReference type="PANTHER" id="PTHR33204">
    <property type="entry name" value="TRANSCRIPTIONAL REGULATOR, MARR FAMILY"/>
    <property type="match status" value="1"/>
</dbReference>
<dbReference type="EMBL" id="JQAZ01000001">
    <property type="protein sequence ID" value="KRN33753.1"/>
    <property type="molecule type" value="Genomic_DNA"/>
</dbReference>
<dbReference type="Pfam" id="PF01638">
    <property type="entry name" value="HxlR"/>
    <property type="match status" value="1"/>
</dbReference>
<dbReference type="Gene3D" id="1.10.10.10">
    <property type="entry name" value="Winged helix-like DNA-binding domain superfamily/Winged helix DNA-binding domain"/>
    <property type="match status" value="1"/>
</dbReference>
<evidence type="ECO:0000313" key="7">
    <source>
        <dbReference type="Proteomes" id="UP000051645"/>
    </source>
</evidence>
<keyword evidence="1" id="KW-0805">Transcription regulation</keyword>
<keyword evidence="7" id="KW-1185">Reference proteome</keyword>
<dbReference type="PATRIC" id="fig|81857.3.peg.611"/>
<dbReference type="EMBL" id="JQAT01000001">
    <property type="protein sequence ID" value="KRN29718.1"/>
    <property type="molecule type" value="Genomic_DNA"/>
</dbReference>
<evidence type="ECO:0000256" key="2">
    <source>
        <dbReference type="ARBA" id="ARBA00023125"/>
    </source>
</evidence>
<keyword evidence="2" id="KW-0238">DNA-binding</keyword>
<evidence type="ECO:0000259" key="4">
    <source>
        <dbReference type="PROSITE" id="PS51118"/>
    </source>
</evidence>
<gene>
    <name evidence="5" type="ORF">IV38_GL000606</name>
    <name evidence="6" type="ORF">IV40_GL000062</name>
</gene>
<evidence type="ECO:0000256" key="3">
    <source>
        <dbReference type="ARBA" id="ARBA00023163"/>
    </source>
</evidence>
<dbReference type="PANTHER" id="PTHR33204:SF37">
    <property type="entry name" value="HTH-TYPE TRANSCRIPTIONAL REGULATOR YODB"/>
    <property type="match status" value="1"/>
</dbReference>
<keyword evidence="3" id="KW-0804">Transcription</keyword>
<dbReference type="STRING" id="81857.IV38_GL000606"/>
<dbReference type="InterPro" id="IPR036390">
    <property type="entry name" value="WH_DNA-bd_sf"/>
</dbReference>
<accession>A0A0R2FQ03</accession>
<dbReference type="InterPro" id="IPR002577">
    <property type="entry name" value="HTH_HxlR"/>
</dbReference>
<dbReference type="Proteomes" id="UP000051751">
    <property type="component" value="Unassembled WGS sequence"/>
</dbReference>
<evidence type="ECO:0000313" key="8">
    <source>
        <dbReference type="Proteomes" id="UP000051751"/>
    </source>
</evidence>
<dbReference type="Proteomes" id="UP000051645">
    <property type="component" value="Unassembled WGS sequence"/>
</dbReference>
<evidence type="ECO:0000256" key="1">
    <source>
        <dbReference type="ARBA" id="ARBA00023015"/>
    </source>
</evidence>
<dbReference type="AlphaFoldDB" id="A0A0R2FQ03"/>
<proteinExistence type="predicted"/>
<evidence type="ECO:0000313" key="5">
    <source>
        <dbReference type="EMBL" id="KRN29718.1"/>
    </source>
</evidence>
<dbReference type="InterPro" id="IPR036388">
    <property type="entry name" value="WH-like_DNA-bd_sf"/>
</dbReference>
<evidence type="ECO:0000313" key="6">
    <source>
        <dbReference type="EMBL" id="KRN33753.1"/>
    </source>
</evidence>